<dbReference type="Gene3D" id="2.20.100.10">
    <property type="entry name" value="Thrombospondin type-1 (TSP1) repeat"/>
    <property type="match status" value="4"/>
</dbReference>
<dbReference type="InterPro" id="IPR000884">
    <property type="entry name" value="TSP1_rpt"/>
</dbReference>
<proteinExistence type="predicted"/>
<keyword evidence="4" id="KW-0732">Signal</keyword>
<dbReference type="GO" id="GO:0030198">
    <property type="term" value="P:extracellular matrix organization"/>
    <property type="evidence" value="ECO:0007669"/>
    <property type="project" value="TreeGrafter"/>
</dbReference>
<dbReference type="Pfam" id="PF19030">
    <property type="entry name" value="TSP1_ADAMTS"/>
    <property type="match status" value="4"/>
</dbReference>
<keyword evidence="6" id="KW-0325">Glycoprotein</keyword>
<dbReference type="FunFam" id="2.20.100.10:FF:000005">
    <property type="entry name" value="ADAM metallopeptidase with thrombospondin type 1 motif 9"/>
    <property type="match status" value="1"/>
</dbReference>
<comment type="caution">
    <text evidence="7">Lacks conserved residue(s) required for the propagation of feature annotation.</text>
</comment>
<dbReference type="InterPro" id="IPR050439">
    <property type="entry name" value="ADAMTS_ADAMTS-like"/>
</dbReference>
<dbReference type="SUPFAM" id="SSF55486">
    <property type="entry name" value="Metalloproteases ('zincins'), catalytic domain"/>
    <property type="match status" value="1"/>
</dbReference>
<dbReference type="EMBL" id="MRZV01000146">
    <property type="protein sequence ID" value="PIK57324.1"/>
    <property type="molecule type" value="Genomic_DNA"/>
</dbReference>
<feature type="binding site" evidence="7">
    <location>
        <position position="186"/>
    </location>
    <ligand>
        <name>Zn(2+)</name>
        <dbReference type="ChEBI" id="CHEBI:29105"/>
        <note>catalytic</note>
    </ligand>
</feature>
<keyword evidence="3" id="KW-0272">Extracellular matrix</keyword>
<evidence type="ECO:0000259" key="11">
    <source>
        <dbReference type="PROSITE" id="PS50900"/>
    </source>
</evidence>
<comment type="caution">
    <text evidence="12">The sequence shown here is derived from an EMBL/GenBank/DDBJ whole genome shotgun (WGS) entry which is preliminary data.</text>
</comment>
<keyword evidence="12" id="KW-0401">Integrin</keyword>
<dbReference type="PANTHER" id="PTHR13723:SF200">
    <property type="entry name" value="ADAM METALLOPEPTIDASE WITH THROMBOSPONDIN TYPE 1 MOTIF B, ISOFORM B"/>
    <property type="match status" value="1"/>
</dbReference>
<evidence type="ECO:0000256" key="9">
    <source>
        <dbReference type="SAM" id="MobiDB-lite"/>
    </source>
</evidence>
<keyword evidence="7" id="KW-0479">Metal-binding</keyword>
<dbReference type="GO" id="GO:0031012">
    <property type="term" value="C:extracellular matrix"/>
    <property type="evidence" value="ECO:0007669"/>
    <property type="project" value="TreeGrafter"/>
</dbReference>
<dbReference type="PROSITE" id="PS50092">
    <property type="entry name" value="TSP1"/>
    <property type="match status" value="4"/>
</dbReference>
<keyword evidence="5" id="KW-0677">Repeat</keyword>
<dbReference type="InterPro" id="IPR036383">
    <property type="entry name" value="TSP1_rpt_sf"/>
</dbReference>
<dbReference type="InterPro" id="IPR010294">
    <property type="entry name" value="ADAMTS_spacer1"/>
</dbReference>
<dbReference type="OrthoDB" id="412680at2759"/>
<dbReference type="Gene3D" id="2.60.120.830">
    <property type="match status" value="1"/>
</dbReference>
<reference evidence="12 13" key="1">
    <citation type="journal article" date="2017" name="PLoS Biol.">
        <title>The sea cucumber genome provides insights into morphological evolution and visceral regeneration.</title>
        <authorList>
            <person name="Zhang X."/>
            <person name="Sun L."/>
            <person name="Yuan J."/>
            <person name="Sun Y."/>
            <person name="Gao Y."/>
            <person name="Zhang L."/>
            <person name="Li S."/>
            <person name="Dai H."/>
            <person name="Hamel J.F."/>
            <person name="Liu C."/>
            <person name="Yu Y."/>
            <person name="Liu S."/>
            <person name="Lin W."/>
            <person name="Guo K."/>
            <person name="Jin S."/>
            <person name="Xu P."/>
            <person name="Storey K.B."/>
            <person name="Huan P."/>
            <person name="Zhang T."/>
            <person name="Zhou Y."/>
            <person name="Zhang J."/>
            <person name="Lin C."/>
            <person name="Li X."/>
            <person name="Xing L."/>
            <person name="Huo D."/>
            <person name="Sun M."/>
            <person name="Wang L."/>
            <person name="Mercier A."/>
            <person name="Li F."/>
            <person name="Yang H."/>
            <person name="Xiang J."/>
        </authorList>
    </citation>
    <scope>NUCLEOTIDE SEQUENCE [LARGE SCALE GENOMIC DNA]</scope>
    <source>
        <strain evidence="12">Shaxun</strain>
        <tissue evidence="12">Muscle</tissue>
    </source>
</reference>
<feature type="active site" evidence="7">
    <location>
        <position position="187"/>
    </location>
</feature>
<gene>
    <name evidence="12" type="ORF">BSL78_05775</name>
</gene>
<feature type="region of interest" description="Disordered" evidence="9">
    <location>
        <begin position="1"/>
        <end position="27"/>
    </location>
</feature>
<evidence type="ECO:0000256" key="5">
    <source>
        <dbReference type="ARBA" id="ARBA00022737"/>
    </source>
</evidence>
<evidence type="ECO:0000313" key="12">
    <source>
        <dbReference type="EMBL" id="PIK57324.1"/>
    </source>
</evidence>
<feature type="domain" description="Peptidase M12B" evidence="10">
    <location>
        <begin position="34"/>
        <end position="197"/>
    </location>
</feature>
<dbReference type="SUPFAM" id="SSF82895">
    <property type="entry name" value="TSP-1 type 1 repeat"/>
    <property type="match status" value="4"/>
</dbReference>
<dbReference type="InterPro" id="IPR001590">
    <property type="entry name" value="Peptidase_M12B"/>
</dbReference>
<dbReference type="SMART" id="SM00209">
    <property type="entry name" value="TSP1"/>
    <property type="match status" value="4"/>
</dbReference>
<dbReference type="PROSITE" id="PS50900">
    <property type="entry name" value="PLAC"/>
    <property type="match status" value="1"/>
</dbReference>
<keyword evidence="13" id="KW-1185">Reference proteome</keyword>
<dbReference type="Pfam" id="PF05986">
    <property type="entry name" value="ADAMTS_spacer1"/>
    <property type="match status" value="1"/>
</dbReference>
<feature type="compositionally biased region" description="Basic and acidic residues" evidence="9">
    <location>
        <begin position="1"/>
        <end position="13"/>
    </location>
</feature>
<dbReference type="GO" id="GO:0007229">
    <property type="term" value="P:integrin-mediated signaling pathway"/>
    <property type="evidence" value="ECO:0007669"/>
    <property type="project" value="UniProtKB-KW"/>
</dbReference>
<feature type="binding site" evidence="7">
    <location>
        <position position="196"/>
    </location>
    <ligand>
        <name>Zn(2+)</name>
        <dbReference type="ChEBI" id="CHEBI:29105"/>
        <note>catalytic</note>
    </ligand>
</feature>
<dbReference type="Proteomes" id="UP000230750">
    <property type="component" value="Unassembled WGS sequence"/>
</dbReference>
<dbReference type="STRING" id="307972.A0A2G8LAS4"/>
<evidence type="ECO:0000256" key="8">
    <source>
        <dbReference type="SAM" id="Coils"/>
    </source>
</evidence>
<accession>A0A2G8LAS4</accession>
<dbReference type="GO" id="GO:0004222">
    <property type="term" value="F:metalloendopeptidase activity"/>
    <property type="evidence" value="ECO:0007669"/>
    <property type="project" value="InterPro"/>
</dbReference>
<evidence type="ECO:0000313" key="13">
    <source>
        <dbReference type="Proteomes" id="UP000230750"/>
    </source>
</evidence>
<dbReference type="GO" id="GO:0006508">
    <property type="term" value="P:proteolysis"/>
    <property type="evidence" value="ECO:0007669"/>
    <property type="project" value="InterPro"/>
</dbReference>
<dbReference type="PROSITE" id="PS50215">
    <property type="entry name" value="ADAM_MEPRO"/>
    <property type="match status" value="1"/>
</dbReference>
<evidence type="ECO:0000256" key="1">
    <source>
        <dbReference type="ARBA" id="ARBA00004498"/>
    </source>
</evidence>
<feature type="coiled-coil region" evidence="8">
    <location>
        <begin position="720"/>
        <end position="747"/>
    </location>
</feature>
<dbReference type="InterPro" id="IPR010909">
    <property type="entry name" value="PLAC"/>
</dbReference>
<dbReference type="InterPro" id="IPR024079">
    <property type="entry name" value="MetalloPept_cat_dom_sf"/>
</dbReference>
<organism evidence="12 13">
    <name type="scientific">Stichopus japonicus</name>
    <name type="common">Sea cucumber</name>
    <dbReference type="NCBI Taxonomy" id="307972"/>
    <lineage>
        <taxon>Eukaryota</taxon>
        <taxon>Metazoa</taxon>
        <taxon>Echinodermata</taxon>
        <taxon>Eleutherozoa</taxon>
        <taxon>Echinozoa</taxon>
        <taxon>Holothuroidea</taxon>
        <taxon>Aspidochirotacea</taxon>
        <taxon>Aspidochirotida</taxon>
        <taxon>Stichopodidae</taxon>
        <taxon>Apostichopus</taxon>
    </lineage>
</organism>
<dbReference type="AlphaFoldDB" id="A0A2G8LAS4"/>
<evidence type="ECO:0000259" key="10">
    <source>
        <dbReference type="PROSITE" id="PS50215"/>
    </source>
</evidence>
<evidence type="ECO:0000256" key="4">
    <source>
        <dbReference type="ARBA" id="ARBA00022729"/>
    </source>
</evidence>
<evidence type="ECO:0000256" key="3">
    <source>
        <dbReference type="ARBA" id="ARBA00022530"/>
    </source>
</evidence>
<evidence type="ECO:0000256" key="6">
    <source>
        <dbReference type="ARBA" id="ARBA00023180"/>
    </source>
</evidence>
<keyword evidence="7" id="KW-0862">Zinc</keyword>
<feature type="domain" description="PLAC" evidence="11">
    <location>
        <begin position="843"/>
        <end position="881"/>
    </location>
</feature>
<feature type="binding site" evidence="7">
    <location>
        <position position="190"/>
    </location>
    <ligand>
        <name>Zn(2+)</name>
        <dbReference type="ChEBI" id="CHEBI:29105"/>
        <note>catalytic</note>
    </ligand>
</feature>
<evidence type="ECO:0000256" key="2">
    <source>
        <dbReference type="ARBA" id="ARBA00022525"/>
    </source>
</evidence>
<dbReference type="Gene3D" id="3.40.390.10">
    <property type="entry name" value="Collagenase (Catalytic Domain)"/>
    <property type="match status" value="1"/>
</dbReference>
<keyword evidence="2" id="KW-0964">Secreted</keyword>
<dbReference type="Pfam" id="PF01421">
    <property type="entry name" value="Reprolysin"/>
    <property type="match status" value="1"/>
</dbReference>
<comment type="subcellular location">
    <subcellularLocation>
        <location evidence="1">Secreted</location>
        <location evidence="1">Extracellular space</location>
        <location evidence="1">Extracellular matrix</location>
    </subcellularLocation>
</comment>
<keyword evidence="8" id="KW-0175">Coiled coil</keyword>
<protein>
    <submittedName>
        <fullName evidence="12">Putative A disintegrin and metalloproteinase with thrombospondin motifs 7</fullName>
    </submittedName>
</protein>
<name>A0A2G8LAS4_STIJA</name>
<evidence type="ECO:0000256" key="7">
    <source>
        <dbReference type="PROSITE-ProRule" id="PRU00276"/>
    </source>
</evidence>
<dbReference type="GO" id="GO:0046872">
    <property type="term" value="F:metal ion binding"/>
    <property type="evidence" value="ECO:0007669"/>
    <property type="project" value="UniProtKB-KW"/>
</dbReference>
<sequence>MIKAQSEDYARVEDEQEGEVENHHRRKRSISRERFVETLVVVDHNMYQYYHDQNVETYALTIMNMVTALYHDASLGNLVNIVLVRLLILTEEEESLNITHNAKNTLTDFVAGKMISMMSETPILITTTQPCSLPELKIVHMKDICLDMNQPCATLGLAHVSGMCERHRSCTINEDSGLGMAYTVAHEMGHLFGMDHDGGAQNDWFEPAREDPIGFQVQRLNHSAIAALYDNALLELKVVVDGETALDEPSPHTFNFPHLPAGIQHGICTTLWCQVDTPVTPRQPSSTRDSMWARQVVLQWQVCHDCGATHPIPEDGESGASGHNAPPANSGRYCEGKRKNYALCKVQRVGCDNRIGSNAVEDICGVCHGDGSSCTQITNGFNNTIRSPGLFRITVIPVAARSISIEEKSESSNYIELQDMNGRSIFNSYGYQREGEYTVDDEISTVTYRIRGSMEKVTIKGPLTKPINIVCNIRTRTPNIEYRYYLPKSINESSSVPTTFEWKRDEWTPCSTTCGNGTQRSIVRCVGMMEGAVDDSYCEGSKPDDKQRSCNEHTCPASWWIGPWQSCSVSCGEGVQKRSVFCIRSLSSDEQMAISDATCIQHGAEAKPVTALTCNNYACPSERDWRVGNWSECSSSCGEGTQQRDVECERPDNRCAHEYRPAAEQACTTDCQYYFYSSIEEEYSLDNDYNPTMSSALYSADYTYQGVQRNTFGGWESEEARKKDRRSEILRERKEEKNRQKSVTENNEVSIDSEAFMREDARIDTERHIVNSQRTGLHDSNTFILKEWRSGAWSQCSVTCGSGSRTRSVLCVNSVTSTPLAGCSPDNRPSAVETCQLTVCPPADPGCADKLDISYCRIAEDSGRCSLPAFMKVCCATCVGR</sequence>
<dbReference type="PANTHER" id="PTHR13723">
    <property type="entry name" value="ADAMTS A DISINTEGRIN AND METALLOPROTEASE WITH THROMBOSPONDIN MOTIFS PROTEASE"/>
    <property type="match status" value="1"/>
</dbReference>